<reference evidence="2" key="1">
    <citation type="submission" date="2022-02" db="EMBL/GenBank/DDBJ databases">
        <authorList>
            <person name="Henning P.M."/>
            <person name="McCubbin A.G."/>
            <person name="Shore J.S."/>
        </authorList>
    </citation>
    <scope>NUCLEOTIDE SEQUENCE</scope>
    <source>
        <strain evidence="2">F60SS</strain>
        <tissue evidence="2">Leaves</tissue>
    </source>
</reference>
<feature type="non-terminal residue" evidence="2">
    <location>
        <position position="190"/>
    </location>
</feature>
<evidence type="ECO:0000313" key="3">
    <source>
        <dbReference type="Proteomes" id="UP001141552"/>
    </source>
</evidence>
<reference evidence="2" key="2">
    <citation type="journal article" date="2023" name="Plants (Basel)">
        <title>Annotation of the Turnera subulata (Passifloraceae) Draft Genome Reveals the S-Locus Evolved after the Divergence of Turneroideae from Passifloroideae in a Stepwise Manner.</title>
        <authorList>
            <person name="Henning P.M."/>
            <person name="Roalson E.H."/>
            <person name="Mir W."/>
            <person name="McCubbin A.G."/>
            <person name="Shore J.S."/>
        </authorList>
    </citation>
    <scope>NUCLEOTIDE SEQUENCE</scope>
    <source>
        <strain evidence="2">F60SS</strain>
    </source>
</reference>
<organism evidence="2 3">
    <name type="scientific">Turnera subulata</name>
    <dbReference type="NCBI Taxonomy" id="218843"/>
    <lineage>
        <taxon>Eukaryota</taxon>
        <taxon>Viridiplantae</taxon>
        <taxon>Streptophyta</taxon>
        <taxon>Embryophyta</taxon>
        <taxon>Tracheophyta</taxon>
        <taxon>Spermatophyta</taxon>
        <taxon>Magnoliopsida</taxon>
        <taxon>eudicotyledons</taxon>
        <taxon>Gunneridae</taxon>
        <taxon>Pentapetalae</taxon>
        <taxon>rosids</taxon>
        <taxon>fabids</taxon>
        <taxon>Malpighiales</taxon>
        <taxon>Passifloraceae</taxon>
        <taxon>Turnera</taxon>
    </lineage>
</organism>
<feature type="region of interest" description="Disordered" evidence="1">
    <location>
        <begin position="75"/>
        <end position="120"/>
    </location>
</feature>
<dbReference type="EMBL" id="JAKUCV010007499">
    <property type="protein sequence ID" value="KAJ4823235.1"/>
    <property type="molecule type" value="Genomic_DNA"/>
</dbReference>
<keyword evidence="3" id="KW-1185">Reference proteome</keyword>
<comment type="caution">
    <text evidence="2">The sequence shown here is derived from an EMBL/GenBank/DDBJ whole genome shotgun (WGS) entry which is preliminary data.</text>
</comment>
<protein>
    <submittedName>
        <fullName evidence="2">Uncharacterized protein</fullName>
    </submittedName>
</protein>
<dbReference type="Proteomes" id="UP001141552">
    <property type="component" value="Unassembled WGS sequence"/>
</dbReference>
<name>A0A9Q0F3A9_9ROSI</name>
<gene>
    <name evidence="2" type="ORF">Tsubulata_004504</name>
</gene>
<feature type="compositionally biased region" description="Gly residues" evidence="1">
    <location>
        <begin position="96"/>
        <end position="108"/>
    </location>
</feature>
<proteinExistence type="predicted"/>
<accession>A0A9Q0F3A9</accession>
<evidence type="ECO:0000256" key="1">
    <source>
        <dbReference type="SAM" id="MobiDB-lite"/>
    </source>
</evidence>
<sequence length="190" mass="20947">MASSSGSSGGPKPLQGLAGIVWVVDGWSLSGWRKDDLTRLGRRPCSEHLNTECWASHTLQRNNLFVRNHPFFKSSASSSEGGGVFEDIASPDRDGGISGEGSGSGSGLASGAEEKDSGWGCCEEENDMVWGSEAESEDVEVFDFVKTRREQLKQRFAEDKLTEQDIEEIERYADRANSIYNWFLRAEKLT</sequence>
<dbReference type="AlphaFoldDB" id="A0A9Q0F3A9"/>
<evidence type="ECO:0000313" key="2">
    <source>
        <dbReference type="EMBL" id="KAJ4823235.1"/>
    </source>
</evidence>